<accession>A0ABQ6CC58</accession>
<evidence type="ECO:0000313" key="3">
    <source>
        <dbReference type="EMBL" id="GLS16390.1"/>
    </source>
</evidence>
<dbReference type="SUPFAM" id="SSF53933">
    <property type="entry name" value="Microbial ribonucleases"/>
    <property type="match status" value="1"/>
</dbReference>
<dbReference type="Proteomes" id="UP001156903">
    <property type="component" value="Unassembled WGS sequence"/>
</dbReference>
<evidence type="ECO:0000256" key="2">
    <source>
        <dbReference type="ARBA" id="ARBA00022801"/>
    </source>
</evidence>
<dbReference type="InterPro" id="IPR016191">
    <property type="entry name" value="Ribonuclease/ribotoxin"/>
</dbReference>
<dbReference type="InterPro" id="IPR000026">
    <property type="entry name" value="N1-like"/>
</dbReference>
<evidence type="ECO:0000256" key="1">
    <source>
        <dbReference type="ARBA" id="ARBA00022722"/>
    </source>
</evidence>
<name>A0ABQ6CC58_9BURK</name>
<gene>
    <name evidence="3" type="ORF">GCM10007935_38300</name>
</gene>
<comment type="caution">
    <text evidence="3">The sequence shown here is derived from an EMBL/GenBank/DDBJ whole genome shotgun (WGS) entry which is preliminary data.</text>
</comment>
<proteinExistence type="predicted"/>
<dbReference type="EMBL" id="BSPB01000055">
    <property type="protein sequence ID" value="GLS16390.1"/>
    <property type="molecule type" value="Genomic_DNA"/>
</dbReference>
<protein>
    <submittedName>
        <fullName evidence="3">Uncharacterized protein</fullName>
    </submittedName>
</protein>
<keyword evidence="1" id="KW-0540">Nuclease</keyword>
<evidence type="ECO:0000313" key="4">
    <source>
        <dbReference type="Proteomes" id="UP001156903"/>
    </source>
</evidence>
<dbReference type="Pfam" id="PF00545">
    <property type="entry name" value="Ribonuclease"/>
    <property type="match status" value="1"/>
</dbReference>
<sequence>MGLKRARSGFWGSGQGKIWTVALALAATLGTLLVQARSPEALTLPGSAVASVSLTRLPPQGREVMEQIRQGGPFRYEKDGTVFGNRERLLPGARRGYYREYTVPTPGLSHRGARRIVCGGQKPRTPDACYYTEDHYSSFRLIVQ</sequence>
<keyword evidence="2" id="KW-0378">Hydrolase</keyword>
<dbReference type="Gene3D" id="3.10.450.30">
    <property type="entry name" value="Microbial ribonucleases"/>
    <property type="match status" value="1"/>
</dbReference>
<dbReference type="RefSeq" id="WP_284309145.1">
    <property type="nucleotide sequence ID" value="NZ_BSPB01000055.1"/>
</dbReference>
<keyword evidence="4" id="KW-1185">Reference proteome</keyword>
<reference evidence="4" key="1">
    <citation type="journal article" date="2019" name="Int. J. Syst. Evol. Microbiol.">
        <title>The Global Catalogue of Microorganisms (GCM) 10K type strain sequencing project: providing services to taxonomists for standard genome sequencing and annotation.</title>
        <authorList>
            <consortium name="The Broad Institute Genomics Platform"/>
            <consortium name="The Broad Institute Genome Sequencing Center for Infectious Disease"/>
            <person name="Wu L."/>
            <person name="Ma J."/>
        </authorList>
    </citation>
    <scope>NUCLEOTIDE SEQUENCE [LARGE SCALE GENOMIC DNA]</scope>
    <source>
        <strain evidence="4">NBRC 109341</strain>
    </source>
</reference>
<organism evidence="3 4">
    <name type="scientific">Hydrogenophaga electricum</name>
    <dbReference type="NCBI Taxonomy" id="1230953"/>
    <lineage>
        <taxon>Bacteria</taxon>
        <taxon>Pseudomonadati</taxon>
        <taxon>Pseudomonadota</taxon>
        <taxon>Betaproteobacteria</taxon>
        <taxon>Burkholderiales</taxon>
        <taxon>Comamonadaceae</taxon>
        <taxon>Hydrogenophaga</taxon>
    </lineage>
</organism>